<dbReference type="InterPro" id="IPR027843">
    <property type="entry name" value="DUF4440"/>
</dbReference>
<keyword evidence="3" id="KW-1185">Reference proteome</keyword>
<evidence type="ECO:0000313" key="3">
    <source>
        <dbReference type="Proteomes" id="UP001424459"/>
    </source>
</evidence>
<organism evidence="2 3">
    <name type="scientific">Sphingomonas rosea</name>
    <dbReference type="NCBI Taxonomy" id="335605"/>
    <lineage>
        <taxon>Bacteria</taxon>
        <taxon>Pseudomonadati</taxon>
        <taxon>Pseudomonadota</taxon>
        <taxon>Alphaproteobacteria</taxon>
        <taxon>Sphingomonadales</taxon>
        <taxon>Sphingomonadaceae</taxon>
        <taxon>Sphingomonas</taxon>
    </lineage>
</organism>
<dbReference type="Proteomes" id="UP001424459">
    <property type="component" value="Unassembled WGS sequence"/>
</dbReference>
<dbReference type="Gene3D" id="3.10.450.50">
    <property type="match status" value="1"/>
</dbReference>
<dbReference type="SUPFAM" id="SSF54427">
    <property type="entry name" value="NTF2-like"/>
    <property type="match status" value="1"/>
</dbReference>
<dbReference type="EMBL" id="BAABBR010000001">
    <property type="protein sequence ID" value="GAA4038506.1"/>
    <property type="molecule type" value="Genomic_DNA"/>
</dbReference>
<name>A0ABP7U9U0_9SPHN</name>
<feature type="domain" description="DUF4440" evidence="1">
    <location>
        <begin position="11"/>
        <end position="119"/>
    </location>
</feature>
<accession>A0ABP7U9U0</accession>
<evidence type="ECO:0000259" key="1">
    <source>
        <dbReference type="Pfam" id="PF14534"/>
    </source>
</evidence>
<dbReference type="Pfam" id="PF14534">
    <property type="entry name" value="DUF4440"/>
    <property type="match status" value="1"/>
</dbReference>
<evidence type="ECO:0000313" key="2">
    <source>
        <dbReference type="EMBL" id="GAA4038506.1"/>
    </source>
</evidence>
<gene>
    <name evidence="2" type="ORF">GCM10022281_19160</name>
</gene>
<comment type="caution">
    <text evidence="2">The sequence shown here is derived from an EMBL/GenBank/DDBJ whole genome shotgun (WGS) entry which is preliminary data.</text>
</comment>
<protein>
    <recommendedName>
        <fullName evidence="1">DUF4440 domain-containing protein</fullName>
    </recommendedName>
</protein>
<dbReference type="RefSeq" id="WP_344696855.1">
    <property type="nucleotide sequence ID" value="NZ_BAABBR010000001.1"/>
</dbReference>
<proteinExistence type="predicted"/>
<sequence length="144" mass="16578">MGKSNDAKIEVLEHQLMRAWAASDKKAVRALLSRQFRMVVGATAPVLLDRKSLLEAAGERWRIERFRFGQSVYSREVDGIGIFAAEVELEGVIDGQNAHGRWWQADVWKKGGLGRRWRLVDRQLARLESDHQFPQAVRALQLWR</sequence>
<dbReference type="InterPro" id="IPR032710">
    <property type="entry name" value="NTF2-like_dom_sf"/>
</dbReference>
<reference evidence="3" key="1">
    <citation type="journal article" date="2019" name="Int. J. Syst. Evol. Microbiol.">
        <title>The Global Catalogue of Microorganisms (GCM) 10K type strain sequencing project: providing services to taxonomists for standard genome sequencing and annotation.</title>
        <authorList>
            <consortium name="The Broad Institute Genomics Platform"/>
            <consortium name="The Broad Institute Genome Sequencing Center for Infectious Disease"/>
            <person name="Wu L."/>
            <person name="Ma J."/>
        </authorList>
    </citation>
    <scope>NUCLEOTIDE SEQUENCE [LARGE SCALE GENOMIC DNA]</scope>
    <source>
        <strain evidence="3">JCM 17564</strain>
    </source>
</reference>